<dbReference type="Gene3D" id="6.20.120.50">
    <property type="match status" value="1"/>
</dbReference>
<evidence type="ECO:0000313" key="2">
    <source>
        <dbReference type="EMBL" id="SEL53415.1"/>
    </source>
</evidence>
<organism evidence="2 3">
    <name type="scientific">Stigmatella aurantiaca</name>
    <dbReference type="NCBI Taxonomy" id="41"/>
    <lineage>
        <taxon>Bacteria</taxon>
        <taxon>Pseudomonadati</taxon>
        <taxon>Myxococcota</taxon>
        <taxon>Myxococcia</taxon>
        <taxon>Myxococcales</taxon>
        <taxon>Cystobacterineae</taxon>
        <taxon>Archangiaceae</taxon>
        <taxon>Stigmatella</taxon>
    </lineage>
</organism>
<dbReference type="RefSeq" id="WP_075007009.1">
    <property type="nucleotide sequence ID" value="NZ_FOAP01000006.1"/>
</dbReference>
<dbReference type="Proteomes" id="UP000182719">
    <property type="component" value="Unassembled WGS sequence"/>
</dbReference>
<evidence type="ECO:0000256" key="1">
    <source>
        <dbReference type="SAM" id="MobiDB-lite"/>
    </source>
</evidence>
<proteinExistence type="predicted"/>
<dbReference type="OrthoDB" id="164847at2"/>
<reference evidence="3" key="1">
    <citation type="submission" date="2016-10" db="EMBL/GenBank/DDBJ databases">
        <authorList>
            <person name="Varghese N."/>
            <person name="Submissions S."/>
        </authorList>
    </citation>
    <scope>NUCLEOTIDE SEQUENCE [LARGE SCALE GENOMIC DNA]</scope>
    <source>
        <strain evidence="3">DSM 17044</strain>
    </source>
</reference>
<dbReference type="Pfam" id="PF11213">
    <property type="entry name" value="DUF3006"/>
    <property type="match status" value="1"/>
</dbReference>
<accession>A0A1H7R0H5</accession>
<evidence type="ECO:0008006" key="4">
    <source>
        <dbReference type="Google" id="ProtNLM"/>
    </source>
</evidence>
<protein>
    <recommendedName>
        <fullName evidence="4">DUF3006 domain-containing protein</fullName>
    </recommendedName>
</protein>
<feature type="region of interest" description="Disordered" evidence="1">
    <location>
        <begin position="59"/>
        <end position="78"/>
    </location>
</feature>
<keyword evidence="3" id="KW-1185">Reference proteome</keyword>
<dbReference type="InterPro" id="IPR021377">
    <property type="entry name" value="DUF3006"/>
</dbReference>
<gene>
    <name evidence="2" type="ORF">SAMN05444354_106330</name>
</gene>
<evidence type="ECO:0000313" key="3">
    <source>
        <dbReference type="Proteomes" id="UP000182719"/>
    </source>
</evidence>
<name>A0A1H7R0H5_STIAU</name>
<dbReference type="AlphaFoldDB" id="A0A1H7R0H5"/>
<dbReference type="EMBL" id="FOAP01000006">
    <property type="protein sequence ID" value="SEL53415.1"/>
    <property type="molecule type" value="Genomic_DNA"/>
</dbReference>
<sequence length="78" mass="8441">MSQATVDRFEEGLAVLIVDGREVTRPRAGLAPGVREGDVIDLATGQVDAKATEALREEVRQARKRAARQSPPPGDFEL</sequence>